<dbReference type="Gene3D" id="3.60.21.10">
    <property type="match status" value="1"/>
</dbReference>
<keyword evidence="3 5" id="KW-0378">Hydrolase</keyword>
<gene>
    <name evidence="5 7" type="primary">apaH</name>
    <name evidence="7" type="ORF">I1A42_12715</name>
</gene>
<protein>
    <recommendedName>
        <fullName evidence="5">Bis(5'-nucleosyl)-tetraphosphatase, symmetrical</fullName>
        <ecNumber evidence="5">3.6.1.41</ecNumber>
    </recommendedName>
    <alternativeName>
        <fullName evidence="5">Ap4A hydrolase</fullName>
    </alternativeName>
    <alternativeName>
        <fullName evidence="5">Diadenosine 5',5'''-P1,P4-tetraphosphate pyrophosphohydrolase</fullName>
    </alternativeName>
    <alternativeName>
        <fullName evidence="5">Diadenosine tetraphosphatase</fullName>
    </alternativeName>
</protein>
<evidence type="ECO:0000256" key="2">
    <source>
        <dbReference type="ARBA" id="ARBA00005419"/>
    </source>
</evidence>
<proteinExistence type="inferred from homology"/>
<evidence type="ECO:0000313" key="8">
    <source>
        <dbReference type="Proteomes" id="UP000597206"/>
    </source>
</evidence>
<dbReference type="InterPro" id="IPR004617">
    <property type="entry name" value="ApaH"/>
</dbReference>
<dbReference type="GO" id="GO:0008803">
    <property type="term" value="F:bis(5'-nucleosyl)-tetraphosphatase (symmetrical) activity"/>
    <property type="evidence" value="ECO:0007669"/>
    <property type="project" value="UniProtKB-EC"/>
</dbReference>
<evidence type="ECO:0000256" key="4">
    <source>
        <dbReference type="ARBA" id="ARBA00049417"/>
    </source>
</evidence>
<keyword evidence="8" id="KW-1185">Reference proteome</keyword>
<evidence type="ECO:0000256" key="3">
    <source>
        <dbReference type="ARBA" id="ARBA00022801"/>
    </source>
</evidence>
<organism evidence="7 8">
    <name type="scientific">Vibrio nitrifigilis</name>
    <dbReference type="NCBI Taxonomy" id="2789781"/>
    <lineage>
        <taxon>Bacteria</taxon>
        <taxon>Pseudomonadati</taxon>
        <taxon>Pseudomonadota</taxon>
        <taxon>Gammaproteobacteria</taxon>
        <taxon>Vibrionales</taxon>
        <taxon>Vibrionaceae</taxon>
        <taxon>Vibrio</taxon>
    </lineage>
</organism>
<dbReference type="EMBL" id="JADPMR010000001">
    <property type="protein sequence ID" value="MBF9001383.1"/>
    <property type="molecule type" value="Genomic_DNA"/>
</dbReference>
<dbReference type="InterPro" id="IPR029052">
    <property type="entry name" value="Metallo-depent_PP-like"/>
</dbReference>
<comment type="catalytic activity">
    <reaction evidence="4 5">
        <text>P(1),P(4)-bis(5'-adenosyl) tetraphosphate + H2O = 2 ADP + 2 H(+)</text>
        <dbReference type="Rhea" id="RHEA:24252"/>
        <dbReference type="ChEBI" id="CHEBI:15377"/>
        <dbReference type="ChEBI" id="CHEBI:15378"/>
        <dbReference type="ChEBI" id="CHEBI:58141"/>
        <dbReference type="ChEBI" id="CHEBI:456216"/>
        <dbReference type="EC" id="3.6.1.41"/>
    </reaction>
</comment>
<dbReference type="Proteomes" id="UP000597206">
    <property type="component" value="Unassembled WGS sequence"/>
</dbReference>
<dbReference type="PIRSF" id="PIRSF000903">
    <property type="entry name" value="B5n-ttraPtase_sm"/>
    <property type="match status" value="1"/>
</dbReference>
<sequence>MSTYIVGDIQGCLDELKLLLKQANFKAKKDELWLAGDLVARGPKSLETLRFIRSLGSSAKVILGNHDLHLLAVSLGIHKAKPKDKTQPILDAPDRDELLDWVRHQPLMLEHQDFVMCHAGISPQWDLVTARSAAQEVEEILHHGDWQWLLKEMYCNLPDQWSDELQGIDRYRYIINAFTRMRFCYTDARLDMQCKLPPKEVHNQELMPWFQVPNRVSFPKTIIFGHWAALEGYTGTDLYGLDTGCVWGGKLTMLRWEDKKLFTQKALENVS</sequence>
<accession>A0ABS0GG56</accession>
<dbReference type="HAMAP" id="MF_00199">
    <property type="entry name" value="ApaH"/>
    <property type="match status" value="1"/>
</dbReference>
<dbReference type="CDD" id="cd07422">
    <property type="entry name" value="MPP_ApaH"/>
    <property type="match status" value="1"/>
</dbReference>
<name>A0ABS0GG56_9VIBR</name>
<dbReference type="RefSeq" id="WP_196123663.1">
    <property type="nucleotide sequence ID" value="NZ_JADPMR010000001.1"/>
</dbReference>
<evidence type="ECO:0000256" key="1">
    <source>
        <dbReference type="ARBA" id="ARBA00003413"/>
    </source>
</evidence>
<dbReference type="NCBIfam" id="NF001204">
    <property type="entry name" value="PRK00166.1"/>
    <property type="match status" value="1"/>
</dbReference>
<dbReference type="Pfam" id="PF00149">
    <property type="entry name" value="Metallophos"/>
    <property type="match status" value="1"/>
</dbReference>
<comment type="similarity">
    <text evidence="2 5">Belongs to the Ap4A hydrolase family.</text>
</comment>
<dbReference type="PANTHER" id="PTHR40942">
    <property type="match status" value="1"/>
</dbReference>
<dbReference type="SUPFAM" id="SSF56300">
    <property type="entry name" value="Metallo-dependent phosphatases"/>
    <property type="match status" value="1"/>
</dbReference>
<evidence type="ECO:0000259" key="6">
    <source>
        <dbReference type="Pfam" id="PF00149"/>
    </source>
</evidence>
<reference evidence="7 8" key="1">
    <citation type="submission" date="2020-11" db="EMBL/GenBank/DDBJ databases">
        <title>Vibrio nitrifigilis sp. nov., a marine nitrogen-fixing bacterium isolated from the lagoon sediment of an islet inside an atoll.</title>
        <authorList>
            <person name="Wang L.-T."/>
            <person name="Shieh W.Y."/>
        </authorList>
    </citation>
    <scope>NUCLEOTIDE SEQUENCE [LARGE SCALE GENOMIC DNA]</scope>
    <source>
        <strain evidence="7 8">NFV-1</strain>
    </source>
</reference>
<dbReference type="EC" id="3.6.1.41" evidence="5"/>
<feature type="domain" description="Calcineurin-like phosphoesterase" evidence="6">
    <location>
        <begin position="1"/>
        <end position="166"/>
    </location>
</feature>
<comment type="caution">
    <text evidence="7">The sequence shown here is derived from an EMBL/GenBank/DDBJ whole genome shotgun (WGS) entry which is preliminary data.</text>
</comment>
<dbReference type="NCBIfam" id="TIGR00668">
    <property type="entry name" value="apaH"/>
    <property type="match status" value="1"/>
</dbReference>
<evidence type="ECO:0000313" key="7">
    <source>
        <dbReference type="EMBL" id="MBF9001383.1"/>
    </source>
</evidence>
<dbReference type="PANTHER" id="PTHR40942:SF4">
    <property type="entry name" value="CYTOCHROME C5"/>
    <property type="match status" value="1"/>
</dbReference>
<evidence type="ECO:0000256" key="5">
    <source>
        <dbReference type="HAMAP-Rule" id="MF_00199"/>
    </source>
</evidence>
<dbReference type="InterPro" id="IPR004843">
    <property type="entry name" value="Calcineurin-like_PHP"/>
</dbReference>
<comment type="function">
    <text evidence="1 5">Hydrolyzes diadenosine 5',5'''-P1,P4-tetraphosphate to yield ADP.</text>
</comment>